<dbReference type="RefSeq" id="WP_102523731.1">
    <property type="nucleotide sequence ID" value="NZ_LT960611.1"/>
</dbReference>
<dbReference type="OrthoDB" id="5894495at2"/>
<name>A0A2N8ZHL6_9VIBR</name>
<keyword evidence="3" id="KW-1185">Reference proteome</keyword>
<accession>A0A2N8ZHL6</accession>
<proteinExistence type="predicted"/>
<feature type="region of interest" description="Disordered" evidence="1">
    <location>
        <begin position="16"/>
        <end position="44"/>
    </location>
</feature>
<gene>
    <name evidence="2" type="ORF">VTAP4600_A3455</name>
</gene>
<dbReference type="EMBL" id="LT960611">
    <property type="protein sequence ID" value="SON51402.1"/>
    <property type="molecule type" value="Genomic_DNA"/>
</dbReference>
<dbReference type="Proteomes" id="UP000235828">
    <property type="component" value="Chromosome A"/>
</dbReference>
<evidence type="ECO:0000256" key="1">
    <source>
        <dbReference type="SAM" id="MobiDB-lite"/>
    </source>
</evidence>
<organism evidence="2 3">
    <name type="scientific">Vibrio tapetis subsp. tapetis</name>
    <dbReference type="NCBI Taxonomy" id="1671868"/>
    <lineage>
        <taxon>Bacteria</taxon>
        <taxon>Pseudomonadati</taxon>
        <taxon>Pseudomonadota</taxon>
        <taxon>Gammaproteobacteria</taxon>
        <taxon>Vibrionales</taxon>
        <taxon>Vibrionaceae</taxon>
        <taxon>Vibrio</taxon>
    </lineage>
</organism>
<evidence type="ECO:0000313" key="2">
    <source>
        <dbReference type="EMBL" id="SON51402.1"/>
    </source>
</evidence>
<protein>
    <submittedName>
        <fullName evidence="2">Uncharacterized protein</fullName>
    </submittedName>
</protein>
<dbReference type="KEGG" id="vta:A3455"/>
<dbReference type="AlphaFoldDB" id="A0A2N8ZHL6"/>
<sequence>MAQQNSTLTLSTCQTATSVSPLAGESSPKHDVSLEQSKSAPQGFSIAPWSDITAEELKAAGFVQREAQYFPFTLAEVRALIMRQFQIGTLTDCFVVLDVSTPFETLYSFDRCPF</sequence>
<reference evidence="2 3" key="1">
    <citation type="submission" date="2017-10" db="EMBL/GenBank/DDBJ databases">
        <authorList>
            <person name="Banno H."/>
            <person name="Chua N.-H."/>
        </authorList>
    </citation>
    <scope>NUCLEOTIDE SEQUENCE [LARGE SCALE GENOMIC DNA]</scope>
    <source>
        <strain evidence="2">Vibrio tapetis CECT4600</strain>
    </source>
</reference>
<evidence type="ECO:0000313" key="3">
    <source>
        <dbReference type="Proteomes" id="UP000235828"/>
    </source>
</evidence>